<dbReference type="AlphaFoldDB" id="A0A096AUC8"/>
<evidence type="ECO:0000313" key="1">
    <source>
        <dbReference type="EMBL" id="KGF50360.1"/>
    </source>
</evidence>
<dbReference type="Proteomes" id="UP000029538">
    <property type="component" value="Unassembled WGS sequence"/>
</dbReference>
<organism evidence="1 2">
    <name type="scientific">Prevotella disiens DNF00882</name>
    <dbReference type="NCBI Taxonomy" id="1401075"/>
    <lineage>
        <taxon>Bacteria</taxon>
        <taxon>Pseudomonadati</taxon>
        <taxon>Bacteroidota</taxon>
        <taxon>Bacteroidia</taxon>
        <taxon>Bacteroidales</taxon>
        <taxon>Prevotellaceae</taxon>
        <taxon>Prevotella</taxon>
    </lineage>
</organism>
<proteinExistence type="predicted"/>
<name>A0A096AUC8_9BACT</name>
<evidence type="ECO:0000313" key="2">
    <source>
        <dbReference type="Proteomes" id="UP000029538"/>
    </source>
</evidence>
<protein>
    <submittedName>
        <fullName evidence="1">Uncharacterized protein</fullName>
    </submittedName>
</protein>
<reference evidence="1 2" key="1">
    <citation type="submission" date="2014-07" db="EMBL/GenBank/DDBJ databases">
        <authorList>
            <person name="McCorrison J."/>
            <person name="Sanka R."/>
            <person name="Torralba M."/>
            <person name="Gillis M."/>
            <person name="Haft D.H."/>
            <person name="Methe B."/>
            <person name="Sutton G."/>
            <person name="Nelson K.E."/>
        </authorList>
    </citation>
    <scope>NUCLEOTIDE SEQUENCE [LARGE SCALE GENOMIC DNA]</scope>
    <source>
        <strain evidence="1 2">DNF00882</strain>
    </source>
</reference>
<dbReference type="EMBL" id="JRNR01000004">
    <property type="protein sequence ID" value="KGF50360.1"/>
    <property type="molecule type" value="Genomic_DNA"/>
</dbReference>
<sequence>MNVENANKAWYLLKMKSCVENVLGLMGSDTDFSVTVSVKEKSGKGRYVFLDKLGISDVKDVLNSMKARIEEKLEEL</sequence>
<gene>
    <name evidence="1" type="ORF">HMPREF0654_01380</name>
</gene>
<dbReference type="RefSeq" id="WP_036882220.1">
    <property type="nucleotide sequence ID" value="NZ_JRNR01000004.1"/>
</dbReference>
<accession>A0A096AUC8</accession>
<comment type="caution">
    <text evidence="1">The sequence shown here is derived from an EMBL/GenBank/DDBJ whole genome shotgun (WGS) entry which is preliminary data.</text>
</comment>